<reference evidence="5 7" key="1">
    <citation type="submission" date="2018-08" db="EMBL/GenBank/DDBJ databases">
        <title>A genome reference for cultivated species of the human gut microbiota.</title>
        <authorList>
            <person name="Zou Y."/>
            <person name="Xue W."/>
            <person name="Luo G."/>
        </authorList>
    </citation>
    <scope>NUCLEOTIDE SEQUENCE [LARGE SCALE GENOMIC DNA]</scope>
    <source>
        <strain evidence="5 7">AF14-1AC</strain>
    </source>
</reference>
<dbReference type="InterPro" id="IPR054015">
    <property type="entry name" value="ExsA-like_N"/>
</dbReference>
<dbReference type="Proteomes" id="UP000481616">
    <property type="component" value="Unassembled WGS sequence"/>
</dbReference>
<dbReference type="EMBL" id="CP046176">
    <property type="protein sequence ID" value="QJR77464.1"/>
    <property type="molecule type" value="Genomic_DNA"/>
</dbReference>
<protein>
    <submittedName>
        <fullName evidence="5">AraC family transcriptional regulator</fullName>
    </submittedName>
</protein>
<evidence type="ECO:0000313" key="7">
    <source>
        <dbReference type="Proteomes" id="UP000283678"/>
    </source>
</evidence>
<evidence type="ECO:0000313" key="3">
    <source>
        <dbReference type="EMBL" id="KAA5401235.1"/>
    </source>
</evidence>
<reference evidence="4 11" key="4">
    <citation type="submission" date="2019-11" db="EMBL/GenBank/DDBJ databases">
        <title>Complete genome sequence of Bacteroides dorei DSM 17855.</title>
        <authorList>
            <person name="Russell J.T."/>
        </authorList>
    </citation>
    <scope>NUCLEOTIDE SEQUENCE [LARGE SCALE GENOMIC DNA]</scope>
    <source>
        <strain evidence="4 11">DSM 17855</strain>
    </source>
</reference>
<evidence type="ECO:0000313" key="9">
    <source>
        <dbReference type="Proteomes" id="UP000441162"/>
    </source>
</evidence>
<reference evidence="9 10" key="2">
    <citation type="journal article" date="2019" name="Nat. Med.">
        <title>A library of human gut bacterial isolates paired with longitudinal multiomics data enables mechanistic microbiome research.</title>
        <authorList>
            <person name="Poyet M."/>
            <person name="Groussin M."/>
            <person name="Gibbons S.M."/>
            <person name="Avila-Pacheco J."/>
            <person name="Jiang X."/>
            <person name="Kearney S.M."/>
            <person name="Perrotta A.R."/>
            <person name="Berdy B."/>
            <person name="Zhao S."/>
            <person name="Lieberman T.D."/>
            <person name="Swanson P.K."/>
            <person name="Smith M."/>
            <person name="Roesemann S."/>
            <person name="Alexander J.E."/>
            <person name="Rich S.A."/>
            <person name="Livny J."/>
            <person name="Vlamakis H."/>
            <person name="Clish C."/>
            <person name="Bullock K."/>
            <person name="Deik A."/>
            <person name="Scott J."/>
            <person name="Pierce K.A."/>
            <person name="Xavier R.J."/>
            <person name="Alm E.J."/>
        </authorList>
    </citation>
    <scope>NUCLEOTIDE SEQUENCE [LARGE SCALE GENOMIC DNA]</scope>
    <source>
        <strain evidence="2 10">BIOML-A1</strain>
        <strain evidence="3 9">BIOML-A4</strain>
    </source>
</reference>
<evidence type="ECO:0000313" key="4">
    <source>
        <dbReference type="EMBL" id="QJR77464.1"/>
    </source>
</evidence>
<gene>
    <name evidence="5" type="ORF">DWW04_00180</name>
    <name evidence="6" type="ORF">E1I98_01105</name>
    <name evidence="3" type="ORF">F2Y51_22745</name>
    <name evidence="2" type="ORF">F2Y58_23095</name>
    <name evidence="4" type="ORF">GKD17_14350</name>
</gene>
<dbReference type="Pfam" id="PF22200">
    <property type="entry name" value="ExsA_N"/>
    <property type="match status" value="1"/>
</dbReference>
<sequence>MGCAAVFLRCWKTGLHRSRSILWYVAIPHNLSDFLYLNKLYMETEQHIYFFESIDTVSQACHLFSNHTLVYLYSGRLYLRNQCGETLNIERGDSAFIGRDSYSHIYAEPELHEPCRVLFFSLPREFLCEFYHTLSPSDRKSSTTELSALHRLSSISETESLFRSWMPYMREGQEIPETVLRLKMTEAVYVLLNTDKRYIPTLFDFAGKCRMDMFDLLNKPMTKEIRWQELQFEPDSKLN</sequence>
<dbReference type="Proteomes" id="UP000283678">
    <property type="component" value="Unassembled WGS sequence"/>
</dbReference>
<dbReference type="CDD" id="cd02208">
    <property type="entry name" value="cupin_RmlC-like"/>
    <property type="match status" value="1"/>
</dbReference>
<dbReference type="Proteomes" id="UP000294527">
    <property type="component" value="Unassembled WGS sequence"/>
</dbReference>
<evidence type="ECO:0000313" key="2">
    <source>
        <dbReference type="EMBL" id="KAA5391962.1"/>
    </source>
</evidence>
<evidence type="ECO:0000313" key="10">
    <source>
        <dbReference type="Proteomes" id="UP000481616"/>
    </source>
</evidence>
<dbReference type="EMBL" id="SLTU01000001">
    <property type="protein sequence ID" value="TDA75099.1"/>
    <property type="molecule type" value="Genomic_DNA"/>
</dbReference>
<proteinExistence type="predicted"/>
<evidence type="ECO:0000313" key="5">
    <source>
        <dbReference type="EMBL" id="RGV81161.1"/>
    </source>
</evidence>
<accession>A0A412ZJN4</accession>
<dbReference type="EMBL" id="VVYY01000037">
    <property type="protein sequence ID" value="KAA5391962.1"/>
    <property type="molecule type" value="Genomic_DNA"/>
</dbReference>
<dbReference type="Proteomes" id="UP000441162">
    <property type="component" value="Unassembled WGS sequence"/>
</dbReference>
<dbReference type="EMBL" id="QRZL01000001">
    <property type="protein sequence ID" value="RGV81161.1"/>
    <property type="molecule type" value="Genomic_DNA"/>
</dbReference>
<evidence type="ECO:0000313" key="11">
    <source>
        <dbReference type="Proteomes" id="UP000500949"/>
    </source>
</evidence>
<dbReference type="Proteomes" id="UP000500949">
    <property type="component" value="Chromosome"/>
</dbReference>
<dbReference type="EMBL" id="VVZA01000038">
    <property type="protein sequence ID" value="KAA5401235.1"/>
    <property type="molecule type" value="Genomic_DNA"/>
</dbReference>
<organism evidence="5 7">
    <name type="scientific">Phocaeicola dorei</name>
    <dbReference type="NCBI Taxonomy" id="357276"/>
    <lineage>
        <taxon>Bacteria</taxon>
        <taxon>Pseudomonadati</taxon>
        <taxon>Bacteroidota</taxon>
        <taxon>Bacteroidia</taxon>
        <taxon>Bacteroidales</taxon>
        <taxon>Bacteroidaceae</taxon>
        <taxon>Phocaeicola</taxon>
    </lineage>
</organism>
<feature type="domain" description="ExsA-like N-terminal regulatory" evidence="1">
    <location>
        <begin position="67"/>
        <end position="196"/>
    </location>
</feature>
<evidence type="ECO:0000313" key="6">
    <source>
        <dbReference type="EMBL" id="TDA75099.1"/>
    </source>
</evidence>
<reference evidence="6 8" key="3">
    <citation type="journal article" date="2019" name="Nat. Microbiol.">
        <title>Genomic variation and strain-specific functional adaptation in the human gut microbiome during early life.</title>
        <authorList>
            <person name="Vatanen T."/>
            <person name="Plichta D.R."/>
            <person name="Somani J."/>
            <person name="Munch P.C."/>
            <person name="Arthur T.D."/>
            <person name="Hall A.B."/>
            <person name="Rudolf S."/>
            <person name="Oakeley E.J."/>
            <person name="Ke X."/>
            <person name="Young R.A."/>
            <person name="Haiser H.J."/>
            <person name="Kolde R."/>
            <person name="Yassour M."/>
            <person name="Luopajarvi K."/>
            <person name="Siljander H."/>
            <person name="Virtanen S.M."/>
            <person name="Ilonen J."/>
            <person name="Uibo R."/>
            <person name="Tillmann V."/>
            <person name="Mokurov S."/>
            <person name="Dorshakova N."/>
            <person name="Porter J.A."/>
            <person name="McHardy A.C."/>
            <person name="Lahdesmaki H."/>
            <person name="Vlamakis H."/>
            <person name="Huttenhower C."/>
            <person name="Knip M."/>
            <person name="Xavier R.J."/>
        </authorList>
    </citation>
    <scope>NUCLEOTIDE SEQUENCE [LARGE SCALE GENOMIC DNA]</scope>
    <source>
        <strain evidence="6 8">RJX1047</strain>
    </source>
</reference>
<name>A0A412ZJN4_9BACT</name>
<dbReference type="AlphaFoldDB" id="A0A412ZJN4"/>
<evidence type="ECO:0000313" key="8">
    <source>
        <dbReference type="Proteomes" id="UP000294527"/>
    </source>
</evidence>
<evidence type="ECO:0000259" key="1">
    <source>
        <dbReference type="Pfam" id="PF22200"/>
    </source>
</evidence>